<dbReference type="InterPro" id="IPR001173">
    <property type="entry name" value="Glyco_trans_2-like"/>
</dbReference>
<dbReference type="CDD" id="cd00761">
    <property type="entry name" value="Glyco_tranf_GTA_type"/>
    <property type="match status" value="1"/>
</dbReference>
<dbReference type="PANTHER" id="PTHR22916">
    <property type="entry name" value="GLYCOSYLTRANSFERASE"/>
    <property type="match status" value="1"/>
</dbReference>
<dbReference type="Gene3D" id="3.90.550.10">
    <property type="entry name" value="Spore Coat Polysaccharide Biosynthesis Protein SpsA, Chain A"/>
    <property type="match status" value="1"/>
</dbReference>
<evidence type="ECO:0000256" key="1">
    <source>
        <dbReference type="SAM" id="Coils"/>
    </source>
</evidence>
<dbReference type="SUPFAM" id="SSF53448">
    <property type="entry name" value="Nucleotide-diphospho-sugar transferases"/>
    <property type="match status" value="1"/>
</dbReference>
<name>A0ABT2TPI3_9FIRM</name>
<keyword evidence="3" id="KW-0808">Transferase</keyword>
<dbReference type="EC" id="2.4.-.-" evidence="3"/>
<proteinExistence type="predicted"/>
<keyword evidence="1" id="KW-0175">Coiled coil</keyword>
<reference evidence="3 4" key="1">
    <citation type="journal article" date="2021" name="ISME Commun">
        <title>Automated analysis of genomic sequences facilitates high-throughput and comprehensive description of bacteria.</title>
        <authorList>
            <person name="Hitch T.C.A."/>
        </authorList>
    </citation>
    <scope>NUCLEOTIDE SEQUENCE [LARGE SCALE GENOMIC DNA]</scope>
    <source>
        <strain evidence="3 4">Sanger_109</strain>
    </source>
</reference>
<feature type="domain" description="Glycosyltransferase 2-like" evidence="2">
    <location>
        <begin position="5"/>
        <end position="128"/>
    </location>
</feature>
<dbReference type="Proteomes" id="UP001652442">
    <property type="component" value="Unassembled WGS sequence"/>
</dbReference>
<dbReference type="EMBL" id="JAOQJQ010000009">
    <property type="protein sequence ID" value="MCU6763691.1"/>
    <property type="molecule type" value="Genomic_DNA"/>
</dbReference>
<evidence type="ECO:0000259" key="2">
    <source>
        <dbReference type="Pfam" id="PF00535"/>
    </source>
</evidence>
<feature type="coiled-coil region" evidence="1">
    <location>
        <begin position="322"/>
        <end position="349"/>
    </location>
</feature>
<dbReference type="InterPro" id="IPR029044">
    <property type="entry name" value="Nucleotide-diphossugar_trans"/>
</dbReference>
<sequence length="371" mass="44291">MPKVSIIIPTYNVEAYLRQCMDSVTGQTLTDLEILAVNDGSTDHSLEILKEYEKKDSRIRILDGPNGGYGKAMNRGLNAATGEYIGIVEPDDFILPDMYKDLYQIAVKENLDIIKADFYRFTGDNPSNLEKTYVPLSPSGRGYRQVICPAHRLEVFKFVLNTWSGIYKRKFLEDFQIRHNETPGASYQDNGFWFQTFTQAERIMFLDKPYYMNRRDNPNSSVHNREKVYCMNEEYAFIRRFMEQHPDILKTFMGVYHYKQYHNYVFTFQRIDDSFRKEYAKRFALEFREAYDRQEIDESLFSDKDLYNLSILLEDPLKYYYWQSFNSEMQRLLQENNRLKKEVRYVEKLRKSPVYRPAKALIKTCRKLRRK</sequence>
<comment type="caution">
    <text evidence="3">The sequence shown here is derived from an EMBL/GenBank/DDBJ whole genome shotgun (WGS) entry which is preliminary data.</text>
</comment>
<organism evidence="3 4">
    <name type="scientific">Brotonthovivens ammoniilytica</name>
    <dbReference type="NCBI Taxonomy" id="2981725"/>
    <lineage>
        <taxon>Bacteria</taxon>
        <taxon>Bacillati</taxon>
        <taxon>Bacillota</taxon>
        <taxon>Clostridia</taxon>
        <taxon>Lachnospirales</taxon>
        <taxon>Lachnospiraceae</taxon>
        <taxon>Brotonthovivens</taxon>
    </lineage>
</organism>
<dbReference type="Pfam" id="PF00535">
    <property type="entry name" value="Glycos_transf_2"/>
    <property type="match status" value="1"/>
</dbReference>
<evidence type="ECO:0000313" key="4">
    <source>
        <dbReference type="Proteomes" id="UP001652442"/>
    </source>
</evidence>
<dbReference type="GO" id="GO:0016757">
    <property type="term" value="F:glycosyltransferase activity"/>
    <property type="evidence" value="ECO:0007669"/>
    <property type="project" value="UniProtKB-KW"/>
</dbReference>
<protein>
    <submittedName>
        <fullName evidence="3">Glycosyltransferase</fullName>
        <ecNumber evidence="3">2.4.-.-</ecNumber>
    </submittedName>
</protein>
<dbReference type="PANTHER" id="PTHR22916:SF3">
    <property type="entry name" value="UDP-GLCNAC:BETAGAL BETA-1,3-N-ACETYLGLUCOSAMINYLTRANSFERASE-LIKE PROTEIN 1"/>
    <property type="match status" value="1"/>
</dbReference>
<accession>A0ABT2TPI3</accession>
<keyword evidence="3" id="KW-0328">Glycosyltransferase</keyword>
<dbReference type="RefSeq" id="WP_158426332.1">
    <property type="nucleotide sequence ID" value="NZ_JAOQJQ010000009.1"/>
</dbReference>
<keyword evidence="4" id="KW-1185">Reference proteome</keyword>
<evidence type="ECO:0000313" key="3">
    <source>
        <dbReference type="EMBL" id="MCU6763691.1"/>
    </source>
</evidence>
<gene>
    <name evidence="3" type="ORF">OCV88_15385</name>
</gene>